<organism evidence="1 2">
    <name type="scientific">Naganishia adeliensis</name>
    <dbReference type="NCBI Taxonomy" id="92952"/>
    <lineage>
        <taxon>Eukaryota</taxon>
        <taxon>Fungi</taxon>
        <taxon>Dikarya</taxon>
        <taxon>Basidiomycota</taxon>
        <taxon>Agaricomycotina</taxon>
        <taxon>Tremellomycetes</taxon>
        <taxon>Filobasidiales</taxon>
        <taxon>Filobasidiaceae</taxon>
        <taxon>Naganishia</taxon>
    </lineage>
</organism>
<keyword evidence="2" id="KW-1185">Reference proteome</keyword>
<gene>
    <name evidence="1" type="ORF">QFC20_006361</name>
</gene>
<dbReference type="Proteomes" id="UP001230649">
    <property type="component" value="Unassembled WGS sequence"/>
</dbReference>
<accession>A0ACC2VCK3</accession>
<protein>
    <submittedName>
        <fullName evidence="1">Uncharacterized protein</fullName>
    </submittedName>
</protein>
<proteinExistence type="predicted"/>
<evidence type="ECO:0000313" key="2">
    <source>
        <dbReference type="Proteomes" id="UP001230649"/>
    </source>
</evidence>
<sequence>MRLSTVLPTAIVLFAASALAQDGVLSAIQTAAQSEAGEVIGSATAALGSAAATALGGVTGTASAPNATATGLIESGLANATGVNATGTGLHNATGTHSGIIGMPSGNSTNSTGGASTLGIHILPGVAAIGAFVYSGLVGF</sequence>
<comment type="caution">
    <text evidence="1">The sequence shown here is derived from an EMBL/GenBank/DDBJ whole genome shotgun (WGS) entry which is preliminary data.</text>
</comment>
<evidence type="ECO:0000313" key="1">
    <source>
        <dbReference type="EMBL" id="KAJ9096645.1"/>
    </source>
</evidence>
<name>A0ACC2VCK3_9TREE</name>
<dbReference type="EMBL" id="JASBWS010000110">
    <property type="protein sequence ID" value="KAJ9096645.1"/>
    <property type="molecule type" value="Genomic_DNA"/>
</dbReference>
<reference evidence="1" key="1">
    <citation type="submission" date="2023-04" db="EMBL/GenBank/DDBJ databases">
        <title>Draft Genome sequencing of Naganishia species isolated from polar environments using Oxford Nanopore Technology.</title>
        <authorList>
            <person name="Leo P."/>
            <person name="Venkateswaran K."/>
        </authorList>
    </citation>
    <scope>NUCLEOTIDE SEQUENCE</scope>
    <source>
        <strain evidence="1">MNA-CCFEE 5262</strain>
    </source>
</reference>